<evidence type="ECO:0000313" key="3">
    <source>
        <dbReference type="Proteomes" id="UP000678393"/>
    </source>
</evidence>
<evidence type="ECO:0000313" key="2">
    <source>
        <dbReference type="EMBL" id="CAG5135794.1"/>
    </source>
</evidence>
<organism evidence="2 3">
    <name type="scientific">Candidula unifasciata</name>
    <dbReference type="NCBI Taxonomy" id="100452"/>
    <lineage>
        <taxon>Eukaryota</taxon>
        <taxon>Metazoa</taxon>
        <taxon>Spiralia</taxon>
        <taxon>Lophotrochozoa</taxon>
        <taxon>Mollusca</taxon>
        <taxon>Gastropoda</taxon>
        <taxon>Heterobranchia</taxon>
        <taxon>Euthyneura</taxon>
        <taxon>Panpulmonata</taxon>
        <taxon>Eupulmonata</taxon>
        <taxon>Stylommatophora</taxon>
        <taxon>Helicina</taxon>
        <taxon>Helicoidea</taxon>
        <taxon>Geomitridae</taxon>
        <taxon>Candidula</taxon>
    </lineage>
</organism>
<sequence length="585" mass="64432">MPFNSHQRVSPYYSSKLSTPSNSVHISSRRTNASSSPLQHPQEQNLKLKPRSFSLSQVTPASLPLYSGTVASSNKGKTLLREAFFTQNDSDDMQPLDLSMRANRVEKTVKQPTSHEHKAICLVKSCTCSTQPEHLSHYHVAGQVITRSPLPGMTLSSSSREGSPLYTQHHMLSSTYQTSSSKAASFSSSVPQISPWNTTEFTPFQHLIPTDKGLKDAHNSSGLFGRYNQMHQDMNIGTCEETEQDSLATLPKKDSYDEENDEPTYMDLDSTTTSTSLTTKTMRNYPGNSNFAYKQLNSPQISSKHSKNSDGGSESACSPYQSPLLQALNSKRSNDLSDKRATNYFGGGVISHTSFEKSHKKIIGQTGIVPNSEKAAHPKQQLAFPDSSTSPATVPVSTGHVNLYRSHTDTHLTTTVQHQDTEGHTAMLHNNYPAYPKTSLSSQYLPLPTNEMHLVHSVCKSPIDQESNAGSDTETSTPDKIASNVQLPVCTNSTSDGISGNQQTRTGDCSEDNPQVNSEQEGNGSTKISLLDFWISKILMERSIENSQPRKPCNVDYICTANGEKRIRLRLVDLMEMQVEQSMKA</sequence>
<dbReference type="EMBL" id="CAJHNH020008455">
    <property type="protein sequence ID" value="CAG5135794.1"/>
    <property type="molecule type" value="Genomic_DNA"/>
</dbReference>
<dbReference type="OrthoDB" id="6120442at2759"/>
<gene>
    <name evidence="2" type="ORF">CUNI_LOCUS21352</name>
</gene>
<protein>
    <submittedName>
        <fullName evidence="2">Uncharacterized protein</fullName>
    </submittedName>
</protein>
<comment type="caution">
    <text evidence="2">The sequence shown here is derived from an EMBL/GenBank/DDBJ whole genome shotgun (WGS) entry which is preliminary data.</text>
</comment>
<feature type="region of interest" description="Disordered" evidence="1">
    <location>
        <begin position="240"/>
        <end position="320"/>
    </location>
</feature>
<feature type="region of interest" description="Disordered" evidence="1">
    <location>
        <begin position="373"/>
        <end position="397"/>
    </location>
</feature>
<accession>A0A8S4A3B7</accession>
<keyword evidence="3" id="KW-1185">Reference proteome</keyword>
<feature type="compositionally biased region" description="Polar residues" evidence="1">
    <location>
        <begin position="464"/>
        <end position="524"/>
    </location>
</feature>
<reference evidence="2" key="1">
    <citation type="submission" date="2021-04" db="EMBL/GenBank/DDBJ databases">
        <authorList>
            <consortium name="Molecular Ecology Group"/>
        </authorList>
    </citation>
    <scope>NUCLEOTIDE SEQUENCE</scope>
</reference>
<name>A0A8S4A3B7_9EUPU</name>
<feature type="compositionally biased region" description="Low complexity" evidence="1">
    <location>
        <begin position="387"/>
        <end position="397"/>
    </location>
</feature>
<feature type="compositionally biased region" description="Low complexity" evidence="1">
    <location>
        <begin position="270"/>
        <end position="281"/>
    </location>
</feature>
<feature type="region of interest" description="Disordered" evidence="1">
    <location>
        <begin position="463"/>
        <end position="524"/>
    </location>
</feature>
<evidence type="ECO:0000256" key="1">
    <source>
        <dbReference type="SAM" id="MobiDB-lite"/>
    </source>
</evidence>
<feature type="region of interest" description="Disordered" evidence="1">
    <location>
        <begin position="1"/>
        <end position="44"/>
    </location>
</feature>
<proteinExistence type="predicted"/>
<dbReference type="Proteomes" id="UP000678393">
    <property type="component" value="Unassembled WGS sequence"/>
</dbReference>
<dbReference type="AlphaFoldDB" id="A0A8S4A3B7"/>
<feature type="compositionally biased region" description="Polar residues" evidence="1">
    <location>
        <begin position="286"/>
        <end position="320"/>
    </location>
</feature>